<accession>A0AAE1C9G0</accession>
<keyword evidence="1" id="KW-0812">Transmembrane</keyword>
<dbReference type="Proteomes" id="UP001270362">
    <property type="component" value="Unassembled WGS sequence"/>
</dbReference>
<comment type="caution">
    <text evidence="2">The sequence shown here is derived from an EMBL/GenBank/DDBJ whole genome shotgun (WGS) entry which is preliminary data.</text>
</comment>
<keyword evidence="3" id="KW-1185">Reference proteome</keyword>
<dbReference type="AlphaFoldDB" id="A0AAE1C9G0"/>
<keyword evidence="1" id="KW-0472">Membrane</keyword>
<proteinExistence type="predicted"/>
<keyword evidence="1" id="KW-1133">Transmembrane helix</keyword>
<reference evidence="2" key="1">
    <citation type="journal article" date="2023" name="Mol. Phylogenet. Evol.">
        <title>Genome-scale phylogeny and comparative genomics of the fungal order Sordariales.</title>
        <authorList>
            <person name="Hensen N."/>
            <person name="Bonometti L."/>
            <person name="Westerberg I."/>
            <person name="Brannstrom I.O."/>
            <person name="Guillou S."/>
            <person name="Cros-Aarteil S."/>
            <person name="Calhoun S."/>
            <person name="Haridas S."/>
            <person name="Kuo A."/>
            <person name="Mondo S."/>
            <person name="Pangilinan J."/>
            <person name="Riley R."/>
            <person name="LaButti K."/>
            <person name="Andreopoulos B."/>
            <person name="Lipzen A."/>
            <person name="Chen C."/>
            <person name="Yan M."/>
            <person name="Daum C."/>
            <person name="Ng V."/>
            <person name="Clum A."/>
            <person name="Steindorff A."/>
            <person name="Ohm R.A."/>
            <person name="Martin F."/>
            <person name="Silar P."/>
            <person name="Natvig D.O."/>
            <person name="Lalanne C."/>
            <person name="Gautier V."/>
            <person name="Ament-Velasquez S.L."/>
            <person name="Kruys A."/>
            <person name="Hutchinson M.I."/>
            <person name="Powell A.J."/>
            <person name="Barry K."/>
            <person name="Miller A.N."/>
            <person name="Grigoriev I.V."/>
            <person name="Debuchy R."/>
            <person name="Gladieux P."/>
            <person name="Hiltunen Thoren M."/>
            <person name="Johannesson H."/>
        </authorList>
    </citation>
    <scope>NUCLEOTIDE SEQUENCE</scope>
    <source>
        <strain evidence="2">CBS 314.62</strain>
    </source>
</reference>
<dbReference type="EMBL" id="JAULSO010000004">
    <property type="protein sequence ID" value="KAK3684043.1"/>
    <property type="molecule type" value="Genomic_DNA"/>
</dbReference>
<protein>
    <submittedName>
        <fullName evidence="2">Uncharacterized protein</fullName>
    </submittedName>
</protein>
<reference evidence="2" key="2">
    <citation type="submission" date="2023-06" db="EMBL/GenBank/DDBJ databases">
        <authorList>
            <consortium name="Lawrence Berkeley National Laboratory"/>
            <person name="Haridas S."/>
            <person name="Hensen N."/>
            <person name="Bonometti L."/>
            <person name="Westerberg I."/>
            <person name="Brannstrom I.O."/>
            <person name="Guillou S."/>
            <person name="Cros-Aarteil S."/>
            <person name="Calhoun S."/>
            <person name="Kuo A."/>
            <person name="Mondo S."/>
            <person name="Pangilinan J."/>
            <person name="Riley R."/>
            <person name="Labutti K."/>
            <person name="Andreopoulos B."/>
            <person name="Lipzen A."/>
            <person name="Chen C."/>
            <person name="Yanf M."/>
            <person name="Daum C."/>
            <person name="Ng V."/>
            <person name="Clum A."/>
            <person name="Steindorff A."/>
            <person name="Ohm R."/>
            <person name="Martin F."/>
            <person name="Silar P."/>
            <person name="Natvig D."/>
            <person name="Lalanne C."/>
            <person name="Gautier V."/>
            <person name="Ament-Velasquez S.L."/>
            <person name="Kruys A."/>
            <person name="Hutchinson M.I."/>
            <person name="Powell A.J."/>
            <person name="Barry K."/>
            <person name="Miller A.N."/>
            <person name="Grigoriev I.V."/>
            <person name="Debuchy R."/>
            <person name="Gladieux P."/>
            <person name="Thoren M.H."/>
            <person name="Johannesson H."/>
        </authorList>
    </citation>
    <scope>NUCLEOTIDE SEQUENCE</scope>
    <source>
        <strain evidence="2">CBS 314.62</strain>
    </source>
</reference>
<evidence type="ECO:0000256" key="1">
    <source>
        <dbReference type="SAM" id="Phobius"/>
    </source>
</evidence>
<evidence type="ECO:0000313" key="3">
    <source>
        <dbReference type="Proteomes" id="UP001270362"/>
    </source>
</evidence>
<name>A0AAE1C9G0_9PEZI</name>
<sequence>MKIVVWWIRSLECSLHPKIGRCCARDVLEISRAAPLAIDYVFLIYFNLISCACMTVASKSWTRCLKYSQYMVQKRTRAPRPQPSGSIPSERYNKEQMWCGIGSASRRGGFLRSPKANERLGQPGGLVQSVQRACVYCIPQVY</sequence>
<evidence type="ECO:0000313" key="2">
    <source>
        <dbReference type="EMBL" id="KAK3684043.1"/>
    </source>
</evidence>
<feature type="transmembrane region" description="Helical" evidence="1">
    <location>
        <begin position="37"/>
        <end position="57"/>
    </location>
</feature>
<organism evidence="2 3">
    <name type="scientific">Podospora appendiculata</name>
    <dbReference type="NCBI Taxonomy" id="314037"/>
    <lineage>
        <taxon>Eukaryota</taxon>
        <taxon>Fungi</taxon>
        <taxon>Dikarya</taxon>
        <taxon>Ascomycota</taxon>
        <taxon>Pezizomycotina</taxon>
        <taxon>Sordariomycetes</taxon>
        <taxon>Sordariomycetidae</taxon>
        <taxon>Sordariales</taxon>
        <taxon>Podosporaceae</taxon>
        <taxon>Podospora</taxon>
    </lineage>
</organism>
<gene>
    <name evidence="2" type="ORF">B0T22DRAFT_493613</name>
</gene>